<dbReference type="InterPro" id="IPR001765">
    <property type="entry name" value="Carbonic_anhydrase"/>
</dbReference>
<evidence type="ECO:0000256" key="3">
    <source>
        <dbReference type="ARBA" id="ARBA00022723"/>
    </source>
</evidence>
<dbReference type="PANTHER" id="PTHR43175:SF3">
    <property type="entry name" value="CARBON DISULFIDE HYDROLASE"/>
    <property type="match status" value="1"/>
</dbReference>
<keyword evidence="4 5" id="KW-0862">Zinc</keyword>
<dbReference type="SUPFAM" id="SSF53056">
    <property type="entry name" value="beta-carbonic anhydrase, cab"/>
    <property type="match status" value="1"/>
</dbReference>
<evidence type="ECO:0000256" key="1">
    <source>
        <dbReference type="ARBA" id="ARBA00001947"/>
    </source>
</evidence>
<dbReference type="EMBL" id="JAWCUI010000068">
    <property type="protein sequence ID" value="KAL1889893.1"/>
    <property type="molecule type" value="Genomic_DNA"/>
</dbReference>
<dbReference type="InterPro" id="IPR036874">
    <property type="entry name" value="Carbonic_anhydrase_sf"/>
</dbReference>
<dbReference type="SMART" id="SM00947">
    <property type="entry name" value="Pro_CA"/>
    <property type="match status" value="1"/>
</dbReference>
<keyword evidence="3" id="KW-0479">Metal-binding</keyword>
<reference evidence="6 7" key="1">
    <citation type="journal article" date="2024" name="IMA Fungus">
        <title>IMA Genome - F19 : A genome assembly and annotation guide to empower mycologists, including annotated draft genome sequences of Ceratocystis pirilliformis, Diaporthe australafricana, Fusarium ophioides, Paecilomyces lecythidis, and Sporothrix stenoceras.</title>
        <authorList>
            <person name="Aylward J."/>
            <person name="Wilson A.M."/>
            <person name="Visagie C.M."/>
            <person name="Spraker J."/>
            <person name="Barnes I."/>
            <person name="Buitendag C."/>
            <person name="Ceriani C."/>
            <person name="Del Mar Angel L."/>
            <person name="du Plessis D."/>
            <person name="Fuchs T."/>
            <person name="Gasser K."/>
            <person name="Kramer D."/>
            <person name="Li W."/>
            <person name="Munsamy K."/>
            <person name="Piso A."/>
            <person name="Price J.L."/>
            <person name="Sonnekus B."/>
            <person name="Thomas C."/>
            <person name="van der Nest A."/>
            <person name="van Dijk A."/>
            <person name="van Heerden A."/>
            <person name="van Vuuren N."/>
            <person name="Yilmaz N."/>
            <person name="Duong T.A."/>
            <person name="van der Merwe N.A."/>
            <person name="Wingfield M.J."/>
            <person name="Wingfield B.D."/>
        </authorList>
    </citation>
    <scope>NUCLEOTIDE SEQUENCE [LARGE SCALE GENOMIC DNA]</scope>
    <source>
        <strain evidence="6 7">CMW 5346</strain>
    </source>
</reference>
<gene>
    <name evidence="6" type="ORF">Sste5346_008618</name>
</gene>
<evidence type="ECO:0000256" key="4">
    <source>
        <dbReference type="ARBA" id="ARBA00022833"/>
    </source>
</evidence>
<evidence type="ECO:0000256" key="2">
    <source>
        <dbReference type="ARBA" id="ARBA00006217"/>
    </source>
</evidence>
<dbReference type="EC" id="4.2.1.1" evidence="5"/>
<comment type="cofactor">
    <cofactor evidence="1">
        <name>Zn(2+)</name>
        <dbReference type="ChEBI" id="CHEBI:29105"/>
    </cofactor>
</comment>
<dbReference type="Pfam" id="PF00484">
    <property type="entry name" value="Pro_CA"/>
    <property type="match status" value="1"/>
</dbReference>
<accession>A0ABR3YNT6</accession>
<evidence type="ECO:0000313" key="7">
    <source>
        <dbReference type="Proteomes" id="UP001583186"/>
    </source>
</evidence>
<dbReference type="Proteomes" id="UP001583186">
    <property type="component" value="Unassembled WGS sequence"/>
</dbReference>
<proteinExistence type="inferred from homology"/>
<comment type="caution">
    <text evidence="6">The sequence shown here is derived from an EMBL/GenBank/DDBJ whole genome shotgun (WGS) entry which is preliminary data.</text>
</comment>
<protein>
    <recommendedName>
        <fullName evidence="5">Carbonic anhydrase</fullName>
        <ecNumber evidence="5">4.2.1.1</ecNumber>
    </recommendedName>
    <alternativeName>
        <fullName evidence="5">Carbonate dehydratase</fullName>
    </alternativeName>
</protein>
<dbReference type="Gene3D" id="3.40.1050.10">
    <property type="entry name" value="Carbonic anhydrase"/>
    <property type="match status" value="1"/>
</dbReference>
<keyword evidence="5" id="KW-0456">Lyase</keyword>
<comment type="function">
    <text evidence="5">Reversible hydration of carbon dioxide.</text>
</comment>
<organism evidence="6 7">
    <name type="scientific">Sporothrix stenoceras</name>
    <dbReference type="NCBI Taxonomy" id="5173"/>
    <lineage>
        <taxon>Eukaryota</taxon>
        <taxon>Fungi</taxon>
        <taxon>Dikarya</taxon>
        <taxon>Ascomycota</taxon>
        <taxon>Pezizomycotina</taxon>
        <taxon>Sordariomycetes</taxon>
        <taxon>Sordariomycetidae</taxon>
        <taxon>Ophiostomatales</taxon>
        <taxon>Ophiostomataceae</taxon>
        <taxon>Sporothrix</taxon>
    </lineage>
</organism>
<dbReference type="PANTHER" id="PTHR43175">
    <property type="entry name" value="CARBONIC ANHYDRASE"/>
    <property type="match status" value="1"/>
</dbReference>
<name>A0ABR3YNT6_9PEZI</name>
<evidence type="ECO:0000313" key="6">
    <source>
        <dbReference type="EMBL" id="KAL1889893.1"/>
    </source>
</evidence>
<comment type="catalytic activity">
    <reaction evidence="5">
        <text>hydrogencarbonate + H(+) = CO2 + H2O</text>
        <dbReference type="Rhea" id="RHEA:10748"/>
        <dbReference type="ChEBI" id="CHEBI:15377"/>
        <dbReference type="ChEBI" id="CHEBI:15378"/>
        <dbReference type="ChEBI" id="CHEBI:16526"/>
        <dbReference type="ChEBI" id="CHEBI:17544"/>
        <dbReference type="EC" id="4.2.1.1"/>
    </reaction>
</comment>
<comment type="similarity">
    <text evidence="2 5">Belongs to the beta-class carbonic anhydrase family.</text>
</comment>
<keyword evidence="7" id="KW-1185">Reference proteome</keyword>
<sequence>MPNIEDLLERNKAISHTPLPYYEELKQVNAPGPSTLIVTCIDPRCIPETFLNLSAGEVGVHRNAGGNIRAALRDINIVDTLFNLREICIIHHTDCGITHVTDEGVRDHIKANTDKEHWPEIDNLDVWSNADIEASVKGDLEWVRTTPLIREELKKGTQGFVFDIKTGLLTKVEPETAL</sequence>
<evidence type="ECO:0000256" key="5">
    <source>
        <dbReference type="RuleBase" id="RU003956"/>
    </source>
</evidence>